<reference evidence="1" key="2">
    <citation type="submission" date="2020-11" db="EMBL/GenBank/DDBJ databases">
        <authorList>
            <person name="McCartney M.A."/>
            <person name="Auch B."/>
            <person name="Kono T."/>
            <person name="Mallez S."/>
            <person name="Becker A."/>
            <person name="Gohl D.M."/>
            <person name="Silverstein K.A.T."/>
            <person name="Koren S."/>
            <person name="Bechman K.B."/>
            <person name="Herman A."/>
            <person name="Abrahante J.E."/>
            <person name="Garbe J."/>
        </authorList>
    </citation>
    <scope>NUCLEOTIDE SEQUENCE</scope>
    <source>
        <strain evidence="1">Duluth1</strain>
        <tissue evidence="1">Whole animal</tissue>
    </source>
</reference>
<gene>
    <name evidence="1" type="ORF">DPMN_185808</name>
</gene>
<reference evidence="1" key="1">
    <citation type="journal article" date="2019" name="bioRxiv">
        <title>The Genome of the Zebra Mussel, Dreissena polymorpha: A Resource for Invasive Species Research.</title>
        <authorList>
            <person name="McCartney M.A."/>
            <person name="Auch B."/>
            <person name="Kono T."/>
            <person name="Mallez S."/>
            <person name="Zhang Y."/>
            <person name="Obille A."/>
            <person name="Becker A."/>
            <person name="Abrahante J.E."/>
            <person name="Garbe J."/>
            <person name="Badalamenti J.P."/>
            <person name="Herman A."/>
            <person name="Mangelson H."/>
            <person name="Liachko I."/>
            <person name="Sullivan S."/>
            <person name="Sone E.D."/>
            <person name="Koren S."/>
            <person name="Silverstein K.A.T."/>
            <person name="Beckman K.B."/>
            <person name="Gohl D.M."/>
        </authorList>
    </citation>
    <scope>NUCLEOTIDE SEQUENCE</scope>
    <source>
        <strain evidence="1">Duluth1</strain>
        <tissue evidence="1">Whole animal</tissue>
    </source>
</reference>
<sequence length="123" mass="14169">MTPSSLQHFGQNMSTTKHSVHCKPLFHMEENDDEHSRIKQDFCELKSVNVEQFEVVNKKGTARRAAALTLSVTADDGDDDYDKHLLRREGEYVDTKPWIHYCKICLKILYTNTCGESSETRAF</sequence>
<protein>
    <submittedName>
        <fullName evidence="1">Uncharacterized protein</fullName>
    </submittedName>
</protein>
<evidence type="ECO:0000313" key="2">
    <source>
        <dbReference type="Proteomes" id="UP000828390"/>
    </source>
</evidence>
<dbReference type="EMBL" id="JAIWYP010000010">
    <property type="protein sequence ID" value="KAH3751255.1"/>
    <property type="molecule type" value="Genomic_DNA"/>
</dbReference>
<dbReference type="AlphaFoldDB" id="A0A9D4I7L8"/>
<dbReference type="Proteomes" id="UP000828390">
    <property type="component" value="Unassembled WGS sequence"/>
</dbReference>
<evidence type="ECO:0000313" key="1">
    <source>
        <dbReference type="EMBL" id="KAH3751255.1"/>
    </source>
</evidence>
<accession>A0A9D4I7L8</accession>
<name>A0A9D4I7L8_DREPO</name>
<comment type="caution">
    <text evidence="1">The sequence shown here is derived from an EMBL/GenBank/DDBJ whole genome shotgun (WGS) entry which is preliminary data.</text>
</comment>
<organism evidence="1 2">
    <name type="scientific">Dreissena polymorpha</name>
    <name type="common">Zebra mussel</name>
    <name type="synonym">Mytilus polymorpha</name>
    <dbReference type="NCBI Taxonomy" id="45954"/>
    <lineage>
        <taxon>Eukaryota</taxon>
        <taxon>Metazoa</taxon>
        <taxon>Spiralia</taxon>
        <taxon>Lophotrochozoa</taxon>
        <taxon>Mollusca</taxon>
        <taxon>Bivalvia</taxon>
        <taxon>Autobranchia</taxon>
        <taxon>Heteroconchia</taxon>
        <taxon>Euheterodonta</taxon>
        <taxon>Imparidentia</taxon>
        <taxon>Neoheterodontei</taxon>
        <taxon>Myida</taxon>
        <taxon>Dreissenoidea</taxon>
        <taxon>Dreissenidae</taxon>
        <taxon>Dreissena</taxon>
    </lineage>
</organism>
<keyword evidence="2" id="KW-1185">Reference proteome</keyword>
<proteinExistence type="predicted"/>